<dbReference type="InterPro" id="IPR011545">
    <property type="entry name" value="DEAD/DEAH_box_helicase_dom"/>
</dbReference>
<evidence type="ECO:0000256" key="4">
    <source>
        <dbReference type="ARBA" id="ARBA00034617"/>
    </source>
</evidence>
<dbReference type="Pfam" id="PF00270">
    <property type="entry name" value="DEAD"/>
    <property type="match status" value="1"/>
</dbReference>
<accession>A0A284S4Z7</accession>
<dbReference type="Proteomes" id="UP000219338">
    <property type="component" value="Unassembled WGS sequence"/>
</dbReference>
<dbReference type="GO" id="GO:0009378">
    <property type="term" value="F:four-way junction helicase activity"/>
    <property type="evidence" value="ECO:0007669"/>
    <property type="project" value="TreeGrafter"/>
</dbReference>
<evidence type="ECO:0000256" key="2">
    <source>
        <dbReference type="ARBA" id="ARBA00023125"/>
    </source>
</evidence>
<dbReference type="GO" id="GO:0000724">
    <property type="term" value="P:double-strand break repair via homologous recombination"/>
    <property type="evidence" value="ECO:0007669"/>
    <property type="project" value="TreeGrafter"/>
</dbReference>
<dbReference type="PROSITE" id="PS51192">
    <property type="entry name" value="HELICASE_ATP_BIND_1"/>
    <property type="match status" value="1"/>
</dbReference>
<dbReference type="EMBL" id="FUEG01000032">
    <property type="protein sequence ID" value="SJL16065.1"/>
    <property type="molecule type" value="Genomic_DNA"/>
</dbReference>
<keyword evidence="3" id="KW-0413">Isomerase</keyword>
<dbReference type="Gene3D" id="3.40.50.300">
    <property type="entry name" value="P-loop containing nucleotide triphosphate hydrolases"/>
    <property type="match status" value="1"/>
</dbReference>
<reference evidence="8" key="1">
    <citation type="journal article" date="2017" name="Nat. Ecol. Evol.">
        <title>Genome expansion and lineage-specific genetic innovations in the forest pathogenic fungi Armillaria.</title>
        <authorList>
            <person name="Sipos G."/>
            <person name="Prasanna A.N."/>
            <person name="Walter M.C."/>
            <person name="O'Connor E."/>
            <person name="Balint B."/>
            <person name="Krizsan K."/>
            <person name="Kiss B."/>
            <person name="Hess J."/>
            <person name="Varga T."/>
            <person name="Slot J."/>
            <person name="Riley R."/>
            <person name="Boka B."/>
            <person name="Rigling D."/>
            <person name="Barry K."/>
            <person name="Lee J."/>
            <person name="Mihaltcheva S."/>
            <person name="LaButti K."/>
            <person name="Lipzen A."/>
            <person name="Waldron R."/>
            <person name="Moloney N.M."/>
            <person name="Sperisen C."/>
            <person name="Kredics L."/>
            <person name="Vagvoelgyi C."/>
            <person name="Patrignani A."/>
            <person name="Fitzpatrick D."/>
            <person name="Nagy I."/>
            <person name="Doyle S."/>
            <person name="Anderson J.B."/>
            <person name="Grigoriev I.V."/>
            <person name="Gueldener U."/>
            <person name="Muensterkoetter M."/>
            <person name="Nagy L.G."/>
        </authorList>
    </citation>
    <scope>NUCLEOTIDE SEQUENCE [LARGE SCALE GENOMIC DNA]</scope>
    <source>
        <strain evidence="8">C18/9</strain>
    </source>
</reference>
<dbReference type="OrthoDB" id="5952536at2759"/>
<evidence type="ECO:0000256" key="3">
    <source>
        <dbReference type="ARBA" id="ARBA00023235"/>
    </source>
</evidence>
<comment type="similarity">
    <text evidence="1">Belongs to the helicase family. RecQ subfamily.</text>
</comment>
<evidence type="ECO:0000259" key="6">
    <source>
        <dbReference type="PROSITE" id="PS51192"/>
    </source>
</evidence>
<dbReference type="InterPro" id="IPR014001">
    <property type="entry name" value="Helicase_ATP-bd"/>
</dbReference>
<dbReference type="STRING" id="47428.A0A284S4Z7"/>
<dbReference type="OMA" id="AEVPHEN"/>
<keyword evidence="2" id="KW-0238">DNA-binding</keyword>
<protein>
    <recommendedName>
        <fullName evidence="5">DNA 3'-5' helicase</fullName>
        <ecNumber evidence="5">5.6.2.4</ecNumber>
    </recommendedName>
</protein>
<sequence length="293" mass="33012">MEDRSSGVSTVSEAFSQVRNASYDELVERIAWIEEGHVPLGYILPFPIEKRVVLYWFCLLAYYATGGAEVPHENQLKAALASYEGQDSLVIAGTGSGKTLVIALLLLINAVPERISITVSPLKRLQITQTENFNVKYSIKTVAINDDTPRNIEWWRDNVHNGKKGASQMTTASHFMVTAEQLFKSSEGHFSRLGLLVQDHGFRKRIGRIHVDEIHFTWFARTGRYGLDAFRKAWGRLGDLKLQLPSSIPWQGLTATCPPHVLHFIESSLLNPGYALIRMTSNRPNTMYARHCQ</sequence>
<name>A0A284S4Z7_ARMOS</name>
<dbReference type="GO" id="GO:0005737">
    <property type="term" value="C:cytoplasm"/>
    <property type="evidence" value="ECO:0007669"/>
    <property type="project" value="TreeGrafter"/>
</dbReference>
<evidence type="ECO:0000256" key="5">
    <source>
        <dbReference type="ARBA" id="ARBA00034808"/>
    </source>
</evidence>
<dbReference type="PANTHER" id="PTHR13710">
    <property type="entry name" value="DNA HELICASE RECQ FAMILY MEMBER"/>
    <property type="match status" value="1"/>
</dbReference>
<organism evidence="7 8">
    <name type="scientific">Armillaria ostoyae</name>
    <name type="common">Armillaria root rot fungus</name>
    <dbReference type="NCBI Taxonomy" id="47428"/>
    <lineage>
        <taxon>Eukaryota</taxon>
        <taxon>Fungi</taxon>
        <taxon>Dikarya</taxon>
        <taxon>Basidiomycota</taxon>
        <taxon>Agaricomycotina</taxon>
        <taxon>Agaricomycetes</taxon>
        <taxon>Agaricomycetidae</taxon>
        <taxon>Agaricales</taxon>
        <taxon>Marasmiineae</taxon>
        <taxon>Physalacriaceae</taxon>
        <taxon>Armillaria</taxon>
    </lineage>
</organism>
<gene>
    <name evidence="7" type="ORF">ARMOST_19581</name>
</gene>
<dbReference type="GO" id="GO:0043138">
    <property type="term" value="F:3'-5' DNA helicase activity"/>
    <property type="evidence" value="ECO:0007669"/>
    <property type="project" value="UniProtKB-EC"/>
</dbReference>
<comment type="catalytic activity">
    <reaction evidence="4">
        <text>Couples ATP hydrolysis with the unwinding of duplex DNA by translocating in the 3'-5' direction.</text>
        <dbReference type="EC" id="5.6.2.4"/>
    </reaction>
</comment>
<dbReference type="GO" id="GO:0003677">
    <property type="term" value="F:DNA binding"/>
    <property type="evidence" value="ECO:0007669"/>
    <property type="project" value="UniProtKB-KW"/>
</dbReference>
<keyword evidence="8" id="KW-1185">Reference proteome</keyword>
<dbReference type="InterPro" id="IPR027417">
    <property type="entry name" value="P-loop_NTPase"/>
</dbReference>
<evidence type="ECO:0000313" key="7">
    <source>
        <dbReference type="EMBL" id="SJL16065.1"/>
    </source>
</evidence>
<proteinExistence type="inferred from homology"/>
<evidence type="ECO:0000313" key="8">
    <source>
        <dbReference type="Proteomes" id="UP000219338"/>
    </source>
</evidence>
<dbReference type="GO" id="GO:0005524">
    <property type="term" value="F:ATP binding"/>
    <property type="evidence" value="ECO:0007669"/>
    <property type="project" value="InterPro"/>
</dbReference>
<dbReference type="AlphaFoldDB" id="A0A284S4Z7"/>
<dbReference type="SUPFAM" id="SSF52540">
    <property type="entry name" value="P-loop containing nucleoside triphosphate hydrolases"/>
    <property type="match status" value="1"/>
</dbReference>
<dbReference type="EC" id="5.6.2.4" evidence="5"/>
<dbReference type="GO" id="GO:0005694">
    <property type="term" value="C:chromosome"/>
    <property type="evidence" value="ECO:0007669"/>
    <property type="project" value="TreeGrafter"/>
</dbReference>
<dbReference type="PANTHER" id="PTHR13710:SF105">
    <property type="entry name" value="ATP-DEPENDENT DNA HELICASE Q1"/>
    <property type="match status" value="1"/>
</dbReference>
<feature type="domain" description="Helicase ATP-binding" evidence="6">
    <location>
        <begin position="79"/>
        <end position="275"/>
    </location>
</feature>
<evidence type="ECO:0000256" key="1">
    <source>
        <dbReference type="ARBA" id="ARBA00005446"/>
    </source>
</evidence>